<dbReference type="InParanoid" id="A0A0V1B0D9"/>
<dbReference type="Proteomes" id="UP000054776">
    <property type="component" value="Unassembled WGS sequence"/>
</dbReference>
<keyword evidence="1" id="KW-0812">Transmembrane</keyword>
<sequence>MNVEVSGVGEGRFMQIFNRLGAICKFLFALRLCLRQNFKNFEFFYNIAPGFSPRLCPRANKNLHMPSRYAQGILLHNI</sequence>
<accession>A0A0V1B0D9</accession>
<evidence type="ECO:0000256" key="1">
    <source>
        <dbReference type="SAM" id="Phobius"/>
    </source>
</evidence>
<feature type="transmembrane region" description="Helical" evidence="1">
    <location>
        <begin position="16"/>
        <end position="34"/>
    </location>
</feature>
<reference evidence="2 3" key="1">
    <citation type="submission" date="2015-01" db="EMBL/GenBank/DDBJ databases">
        <title>Evolution of Trichinella species and genotypes.</title>
        <authorList>
            <person name="Korhonen P.K."/>
            <person name="Edoardo P."/>
            <person name="Giuseppe L.R."/>
            <person name="Gasser R.B."/>
        </authorList>
    </citation>
    <scope>NUCLEOTIDE SEQUENCE [LARGE SCALE GENOMIC DNA]</scope>
    <source>
        <strain evidence="2">ISS3</strain>
    </source>
</reference>
<comment type="caution">
    <text evidence="2">The sequence shown here is derived from an EMBL/GenBank/DDBJ whole genome shotgun (WGS) entry which is preliminary data.</text>
</comment>
<dbReference type="EMBL" id="JYDH01000139">
    <property type="protein sequence ID" value="KRY30507.1"/>
    <property type="molecule type" value="Genomic_DNA"/>
</dbReference>
<keyword evidence="3" id="KW-1185">Reference proteome</keyword>
<evidence type="ECO:0000313" key="3">
    <source>
        <dbReference type="Proteomes" id="UP000054776"/>
    </source>
</evidence>
<organism evidence="2 3">
    <name type="scientific">Trichinella spiralis</name>
    <name type="common">Trichina worm</name>
    <dbReference type="NCBI Taxonomy" id="6334"/>
    <lineage>
        <taxon>Eukaryota</taxon>
        <taxon>Metazoa</taxon>
        <taxon>Ecdysozoa</taxon>
        <taxon>Nematoda</taxon>
        <taxon>Enoplea</taxon>
        <taxon>Dorylaimia</taxon>
        <taxon>Trichinellida</taxon>
        <taxon>Trichinellidae</taxon>
        <taxon>Trichinella</taxon>
    </lineage>
</organism>
<protein>
    <submittedName>
        <fullName evidence="2">Uncharacterized protein</fullName>
    </submittedName>
</protein>
<proteinExistence type="predicted"/>
<dbReference type="AlphaFoldDB" id="A0A0V1B0D9"/>
<name>A0A0V1B0D9_TRISP</name>
<keyword evidence="1" id="KW-1133">Transmembrane helix</keyword>
<gene>
    <name evidence="2" type="ORF">T01_11311</name>
</gene>
<keyword evidence="1" id="KW-0472">Membrane</keyword>
<dbReference type="OrthoDB" id="5932694at2759"/>
<evidence type="ECO:0000313" key="2">
    <source>
        <dbReference type="EMBL" id="KRY30507.1"/>
    </source>
</evidence>